<evidence type="ECO:0000259" key="1">
    <source>
        <dbReference type="PROSITE" id="PS50878"/>
    </source>
</evidence>
<dbReference type="AlphaFoldDB" id="A0A0S2IDR2"/>
<sequence length="843" mass="99107">MKIKKKKLTVKIKFDKKVAIRLSNTSYYKAMEDDIKNLPQRDKEKIKYATSHKKEVTELIKKYKEQLANKSQGVWAILQGIYRKNRLAAGLGYEKKNRDLIGLVSSVPMLMTAYKTIRKNKGATTLAAQMCRSKFSNLTIEQKRFVNRTAQSPDRISRQVIETTSKLLKQGMYPWGSSRRIYIDKPGQPDVKRPITIPPFMDRIVQEAIRFVLEAIYEPYFEKRNRSFGFRVGKGCHDNIYCLTRSSNNGFYTAIEGDIKSAYDKVCRKKLIEILGKKIEDRKFLKLIEERLDYNYLDTKLSKYIKEEHGIPQGGIDSPYLWNIYMMEFDEYVHKYVGNLFNEINKKVRGNLLSKTDIYTKERSAVMWQLTKNRNIIKQIRVKLNGIDKENQKQTKEIIPLKGLTQEQSIKTLREHIHKIRKLRHTLRQSTICPNHRNLRFTYTRYADDWILTGNFTKLLAEKIKKELSLWLQENLKATLSVEKTLITDMRKQPAHFLGFQLMASESRKLGYVTTTIAGKKVTTLRKVAGQEIRCLPDKERLINRLYMKGYCDKKGFPREMPWLSTLEAFTIIERYNAVLRGMANYYGEFISTNRSLYRWLYIVKYSCLKTLAQKYKTSISKIFKSYRAPGTKTIEIKVTHNFGKRQYEKTWRLLTETEAIIRSKNTRQRNYVINTFEATEKGIQYESNIEYRRRGGATPRIVHENFLDEIRWVNLRSSASLDLPCWICGSKTNVEMHHLNHIRKRKYSTIPDIRFWEKVMALRNRKQVPVCSICHQTVIHTGQYTGPPLKKGATNLKETRKGYDNRLMHLENFINPSKEEFYAKSLEEKGWKAIPPKKDKEK</sequence>
<dbReference type="InterPro" id="IPR049030">
    <property type="entry name" value="AI2M-like_HNH"/>
</dbReference>
<dbReference type="InterPro" id="IPR043502">
    <property type="entry name" value="DNA/RNA_pol_sf"/>
</dbReference>
<accession>A0A0S2IDR2</accession>
<keyword evidence="2" id="KW-0150">Chloroplast</keyword>
<dbReference type="PROSITE" id="PS50878">
    <property type="entry name" value="RT_POL"/>
    <property type="match status" value="1"/>
</dbReference>
<dbReference type="CDD" id="cd01651">
    <property type="entry name" value="RT_G2_intron"/>
    <property type="match status" value="1"/>
</dbReference>
<dbReference type="GO" id="GO:0006397">
    <property type="term" value="P:mRNA processing"/>
    <property type="evidence" value="ECO:0007669"/>
    <property type="project" value="InterPro"/>
</dbReference>
<feature type="domain" description="Reverse transcriptase" evidence="1">
    <location>
        <begin position="164"/>
        <end position="502"/>
    </location>
</feature>
<dbReference type="EMBL" id="KT625322">
    <property type="protein sequence ID" value="ALO21632.1"/>
    <property type="molecule type" value="Genomic_DNA"/>
</dbReference>
<dbReference type="SUPFAM" id="SSF56672">
    <property type="entry name" value="DNA/RNA polymerases"/>
    <property type="match status" value="1"/>
</dbReference>
<evidence type="ECO:0000313" key="2">
    <source>
        <dbReference type="EMBL" id="ALO21632.1"/>
    </source>
</evidence>
<dbReference type="InterPro" id="IPR000477">
    <property type="entry name" value="RT_dom"/>
</dbReference>
<dbReference type="Pfam" id="PF01348">
    <property type="entry name" value="Intron_maturas2"/>
    <property type="match status" value="1"/>
</dbReference>
<organism evidence="2">
    <name type="scientific">Stephanosphaera pluvialis</name>
    <dbReference type="NCBI Taxonomy" id="51712"/>
    <lineage>
        <taxon>Eukaryota</taxon>
        <taxon>Viridiplantae</taxon>
        <taxon>Chlorophyta</taxon>
        <taxon>core chlorophytes</taxon>
        <taxon>Chlorophyceae</taxon>
        <taxon>CS clade</taxon>
        <taxon>Chlamydomonadales</taxon>
        <taxon>Haematococcaceae</taxon>
        <taxon>Stephanosphaera</taxon>
    </lineage>
</organism>
<dbReference type="PANTHER" id="PTHR33642:SF4">
    <property type="entry name" value="COX1_OXI3 INTRON 1 PROTEIN-RELATED"/>
    <property type="match status" value="1"/>
</dbReference>
<geneLocation type="chloroplast" evidence="2"/>
<dbReference type="InterPro" id="IPR024937">
    <property type="entry name" value="Domain_X"/>
</dbReference>
<keyword evidence="2" id="KW-0934">Plastid</keyword>
<dbReference type="PANTHER" id="PTHR33642">
    <property type="entry name" value="COX1/OXI3 INTRON 1 PROTEIN-RELATED"/>
    <property type="match status" value="1"/>
</dbReference>
<dbReference type="Pfam" id="PF21368">
    <property type="entry name" value="AI2M-like_HNH"/>
    <property type="match status" value="1"/>
</dbReference>
<proteinExistence type="predicted"/>
<dbReference type="GO" id="GO:0005739">
    <property type="term" value="C:mitochondrion"/>
    <property type="evidence" value="ECO:0007669"/>
    <property type="project" value="UniProtKB-ARBA"/>
</dbReference>
<reference evidence="2" key="1">
    <citation type="journal article" date="2015" name="BMC Evol. Biol.">
        <title>Chloroplast phylogenomic analysis of chlorophyte green algae identifies a novel lineage sister to the Sphaeropleales (Chlorophyceae).</title>
        <authorList>
            <person name="Lemieux C."/>
            <person name="Vincent A.T."/>
            <person name="Labarre A."/>
            <person name="Otis C."/>
            <person name="Turmel M."/>
        </authorList>
    </citation>
    <scope>NUCLEOTIDE SEQUENCE</scope>
</reference>
<name>A0A0S2IDR2_9CHLO</name>
<dbReference type="Pfam" id="PF00078">
    <property type="entry name" value="RVT_1"/>
    <property type="match status" value="1"/>
</dbReference>
<protein>
    <recommendedName>
        <fullName evidence="1">Reverse transcriptase domain-containing protein</fullName>
    </recommendedName>
</protein>
<gene>
    <name evidence="2" type="primary">orf843</name>
</gene>